<feature type="compositionally biased region" description="Basic and acidic residues" evidence="2">
    <location>
        <begin position="333"/>
        <end position="343"/>
    </location>
</feature>
<feature type="region of interest" description="Disordered" evidence="2">
    <location>
        <begin position="252"/>
        <end position="365"/>
    </location>
</feature>
<dbReference type="EMBL" id="FUEG01000002">
    <property type="protein sequence ID" value="SJK99595.1"/>
    <property type="molecule type" value="Genomic_DNA"/>
</dbReference>
<protein>
    <recommendedName>
        <fullName evidence="3">Integrase catalytic domain-containing protein</fullName>
    </recommendedName>
</protein>
<reference evidence="5" key="1">
    <citation type="journal article" date="2017" name="Nat. Ecol. Evol.">
        <title>Genome expansion and lineage-specific genetic innovations in the forest pathogenic fungi Armillaria.</title>
        <authorList>
            <person name="Sipos G."/>
            <person name="Prasanna A.N."/>
            <person name="Walter M.C."/>
            <person name="O'Connor E."/>
            <person name="Balint B."/>
            <person name="Krizsan K."/>
            <person name="Kiss B."/>
            <person name="Hess J."/>
            <person name="Varga T."/>
            <person name="Slot J."/>
            <person name="Riley R."/>
            <person name="Boka B."/>
            <person name="Rigling D."/>
            <person name="Barry K."/>
            <person name="Lee J."/>
            <person name="Mihaltcheva S."/>
            <person name="LaButti K."/>
            <person name="Lipzen A."/>
            <person name="Waldron R."/>
            <person name="Moloney N.M."/>
            <person name="Sperisen C."/>
            <person name="Kredics L."/>
            <person name="Vagvoelgyi C."/>
            <person name="Patrignani A."/>
            <person name="Fitzpatrick D."/>
            <person name="Nagy I."/>
            <person name="Doyle S."/>
            <person name="Anderson J.B."/>
            <person name="Grigoriev I.V."/>
            <person name="Gueldener U."/>
            <person name="Muensterkoetter M."/>
            <person name="Nagy L.G."/>
        </authorList>
    </citation>
    <scope>NUCLEOTIDE SEQUENCE [LARGE SCALE GENOMIC DNA]</scope>
    <source>
        <strain evidence="5">C18/9</strain>
    </source>
</reference>
<dbReference type="InterPro" id="IPR036397">
    <property type="entry name" value="RNaseH_sf"/>
</dbReference>
<evidence type="ECO:0000313" key="4">
    <source>
        <dbReference type="EMBL" id="SJK99595.1"/>
    </source>
</evidence>
<feature type="compositionally biased region" description="Pro residues" evidence="2">
    <location>
        <begin position="321"/>
        <end position="330"/>
    </location>
</feature>
<dbReference type="OrthoDB" id="3344688at2759"/>
<gene>
    <name evidence="4" type="ORF">ARMOST_02903</name>
</gene>
<accession>A0A284QSZ5</accession>
<evidence type="ECO:0000256" key="2">
    <source>
        <dbReference type="SAM" id="MobiDB-lite"/>
    </source>
</evidence>
<dbReference type="InterPro" id="IPR043502">
    <property type="entry name" value="DNA/RNA_pol_sf"/>
</dbReference>
<dbReference type="PANTHER" id="PTHR11439:SF515">
    <property type="entry name" value="GAG-POL POLYPROTEIN"/>
    <property type="match status" value="1"/>
</dbReference>
<organism evidence="4 5">
    <name type="scientific">Armillaria ostoyae</name>
    <name type="common">Armillaria root rot fungus</name>
    <dbReference type="NCBI Taxonomy" id="47428"/>
    <lineage>
        <taxon>Eukaryota</taxon>
        <taxon>Fungi</taxon>
        <taxon>Dikarya</taxon>
        <taxon>Basidiomycota</taxon>
        <taxon>Agaricomycotina</taxon>
        <taxon>Agaricomycetes</taxon>
        <taxon>Agaricomycetidae</taxon>
        <taxon>Agaricales</taxon>
        <taxon>Marasmiineae</taxon>
        <taxon>Physalacriaceae</taxon>
        <taxon>Armillaria</taxon>
    </lineage>
</organism>
<keyword evidence="5" id="KW-1185">Reference proteome</keyword>
<proteinExistence type="predicted"/>
<dbReference type="Pfam" id="PF25597">
    <property type="entry name" value="SH3_retrovirus"/>
    <property type="match status" value="1"/>
</dbReference>
<name>A0A284QSZ5_ARMOS</name>
<dbReference type="SUPFAM" id="SSF56672">
    <property type="entry name" value="DNA/RNA polymerases"/>
    <property type="match status" value="1"/>
</dbReference>
<dbReference type="Gene3D" id="3.30.420.10">
    <property type="entry name" value="Ribonuclease H-like superfamily/Ribonuclease H"/>
    <property type="match status" value="1"/>
</dbReference>
<dbReference type="Pfam" id="PF07727">
    <property type="entry name" value="RVT_2"/>
    <property type="match status" value="1"/>
</dbReference>
<keyword evidence="1" id="KW-0694">RNA-binding</keyword>
<dbReference type="SUPFAM" id="SSF53098">
    <property type="entry name" value="Ribonuclease H-like"/>
    <property type="match status" value="1"/>
</dbReference>
<evidence type="ECO:0000256" key="1">
    <source>
        <dbReference type="ARBA" id="ARBA00022884"/>
    </source>
</evidence>
<dbReference type="PANTHER" id="PTHR11439">
    <property type="entry name" value="GAG-POL-RELATED RETROTRANSPOSON"/>
    <property type="match status" value="1"/>
</dbReference>
<dbReference type="Proteomes" id="UP000219338">
    <property type="component" value="Unassembled WGS sequence"/>
</dbReference>
<dbReference type="GO" id="GO:0005634">
    <property type="term" value="C:nucleus"/>
    <property type="evidence" value="ECO:0007669"/>
    <property type="project" value="UniProtKB-ARBA"/>
</dbReference>
<feature type="compositionally biased region" description="Pro residues" evidence="2">
    <location>
        <begin position="277"/>
        <end position="298"/>
    </location>
</feature>
<dbReference type="CDD" id="cd09272">
    <property type="entry name" value="RNase_HI_RT_Ty1"/>
    <property type="match status" value="1"/>
</dbReference>
<dbReference type="PROSITE" id="PS50994">
    <property type="entry name" value="INTEGRASE"/>
    <property type="match status" value="1"/>
</dbReference>
<dbReference type="GO" id="GO:0015074">
    <property type="term" value="P:DNA integration"/>
    <property type="evidence" value="ECO:0007669"/>
    <property type="project" value="InterPro"/>
</dbReference>
<dbReference type="OMA" id="APMRYAN"/>
<dbReference type="InterPro" id="IPR001584">
    <property type="entry name" value="Integrase_cat-core"/>
</dbReference>
<dbReference type="STRING" id="47428.A0A284QSZ5"/>
<dbReference type="AlphaFoldDB" id="A0A284QSZ5"/>
<feature type="domain" description="Integrase catalytic" evidence="3">
    <location>
        <begin position="16"/>
        <end position="182"/>
    </location>
</feature>
<evidence type="ECO:0000259" key="3">
    <source>
        <dbReference type="PROSITE" id="PS50994"/>
    </source>
</evidence>
<dbReference type="GO" id="GO:0003723">
    <property type="term" value="F:RNA binding"/>
    <property type="evidence" value="ECO:0007669"/>
    <property type="project" value="UniProtKB-KW"/>
</dbReference>
<dbReference type="InterPro" id="IPR057670">
    <property type="entry name" value="SH3_retrovirus"/>
</dbReference>
<sequence>MGKHRRHNIPRGPSLLPTCPLAIVFSDLKGPMPVATPEGKRYWITFICGALRFWAVALLKHKSDALAEFKRYKAYAENFHGLKILEEQDDGGGEYMGHQFDQLCIDEGISRHHTEPDEPHQNGIAERANRDIAEGAIIMLYEAHLSPSFWGLAVLAFVYVRNHCPTAPLPGTTPYTGWHKKKPDVSNLRVFGCLAYVHVKKNKYPSGTKAWKCWNPVTKKYIISSHIVFDERVFPGNTKTLTNSFGDLFPSLSDLSDPPTLPDQGGDSNLDNDDLPPPENPPASNPSPPPSPPSPASPLLPDIVTPPGSPFGGPLSELSPSPSPSPPPPTGLGKHEYRTHDDGLYDPGPSYGRGMRRTVNNDNCPRNAEEQAHTAFMPDETILEGIAFSSQTLDYLTMEEGLEVAFEGMTETAHKASAHDGEPRSFCEAMGRPPEEAASWHEAAMQEIQALIENGVFELVKCPPNQKAVGSRWVFKVKRNADGSIERHKARLVAKGYSQRPGFDYTETFSPTPKWAALRAVLALGALEDLELWNVDISSAFLNGELTEEVYMEQPEGFEEKGKEWVWHLFKSLYGLKQAGREWHKKLHATLTDAMGFERVKCEHSIWVYKRDDERIIVPVFVDDMTIAARTPEDVSKVIDDLKKHFKLRDLGPTSYLLGVEIKRDRARRTLTLSQRQYILDILQHVGMADCNPVSTPLDPNVKLTADQSPKTPEEYEMMRTIPYLNVLGSVAYLAIATRPDVAYPVSVLSRFSKNPGTAHWEALKRLLRYLKGTIDYRISYAPDLESQPQVFDFKTYCDADHGGDKDNGRSTSGYVVKMGTGAISWMSRLQAFVTLSTTEAEYVSAVSAGQEILWLRNLFTEFGYSFTHASVLHIDNESALSVARNPEHHGRVKHLDLRFYWLRDEVEKGRIHVVHLRTEDMPADALTKGLGREKLKHMITLLGLVSIPP</sequence>
<dbReference type="InterPro" id="IPR012337">
    <property type="entry name" value="RNaseH-like_sf"/>
</dbReference>
<dbReference type="InterPro" id="IPR013103">
    <property type="entry name" value="RVT_2"/>
</dbReference>
<evidence type="ECO:0000313" key="5">
    <source>
        <dbReference type="Proteomes" id="UP000219338"/>
    </source>
</evidence>